<dbReference type="CDD" id="cd05403">
    <property type="entry name" value="NT_KNTase_like"/>
    <property type="match status" value="1"/>
</dbReference>
<dbReference type="Proteomes" id="UP000460287">
    <property type="component" value="Unassembled WGS sequence"/>
</dbReference>
<dbReference type="Gene3D" id="3.30.460.10">
    <property type="entry name" value="Beta Polymerase, domain 2"/>
    <property type="match status" value="1"/>
</dbReference>
<evidence type="ECO:0000259" key="1">
    <source>
        <dbReference type="Pfam" id="PF18765"/>
    </source>
</evidence>
<accession>A0A7X2MZV0</accession>
<dbReference type="Pfam" id="PF18765">
    <property type="entry name" value="Polbeta"/>
    <property type="match status" value="1"/>
</dbReference>
<gene>
    <name evidence="2" type="ORF">FYJ33_12170</name>
</gene>
<dbReference type="SUPFAM" id="SSF81301">
    <property type="entry name" value="Nucleotidyltransferase"/>
    <property type="match status" value="1"/>
</dbReference>
<sequence>MENVIVKYQRAFNMILSKLKKNKNVIAVAVFGSIVTGDIWDESDIDLIVVMDKQDKPIDNIYSTIGDVPIQIKFTNSEYIKNVQDSSFIEKLKSSKIMFCNDSELFRFMQGVTFNMTVNDDKEIQNLNYLGLVLKDINVIKKYLHNNGDYVAYSVAVRCAENLCRLFLNMNGYTVSKDSIKLAVNINDNIKYCIDRLFFDKSVNRKENIYNFINVAQDYLEKTCSKSTLYLIKLLNKENRSMSSAEINQLEEFKEKSIKMEEILDFMCRNNILYKELRDYRDSDGSCILKQNVYHT</sequence>
<evidence type="ECO:0000313" key="2">
    <source>
        <dbReference type="EMBL" id="MSR92127.1"/>
    </source>
</evidence>
<proteinExistence type="predicted"/>
<dbReference type="GO" id="GO:0016740">
    <property type="term" value="F:transferase activity"/>
    <property type="evidence" value="ECO:0007669"/>
    <property type="project" value="UniProtKB-KW"/>
</dbReference>
<dbReference type="RefSeq" id="WP_154532026.1">
    <property type="nucleotide sequence ID" value="NZ_JAQXTV010000079.1"/>
</dbReference>
<dbReference type="AlphaFoldDB" id="A0A7X2MZV0"/>
<evidence type="ECO:0000313" key="3">
    <source>
        <dbReference type="Proteomes" id="UP000460287"/>
    </source>
</evidence>
<organism evidence="2 3">
    <name type="scientific">Inconstantimicrobium porci</name>
    <dbReference type="NCBI Taxonomy" id="2652291"/>
    <lineage>
        <taxon>Bacteria</taxon>
        <taxon>Bacillati</taxon>
        <taxon>Bacillota</taxon>
        <taxon>Clostridia</taxon>
        <taxon>Eubacteriales</taxon>
        <taxon>Clostridiaceae</taxon>
        <taxon>Inconstantimicrobium</taxon>
    </lineage>
</organism>
<comment type="caution">
    <text evidence="2">The sequence shown here is derived from an EMBL/GenBank/DDBJ whole genome shotgun (WGS) entry which is preliminary data.</text>
</comment>
<dbReference type="InterPro" id="IPR041633">
    <property type="entry name" value="Polbeta"/>
</dbReference>
<dbReference type="EMBL" id="VULX01000023">
    <property type="protein sequence ID" value="MSR92127.1"/>
    <property type="molecule type" value="Genomic_DNA"/>
</dbReference>
<feature type="domain" description="Polymerase beta nucleotidyltransferase" evidence="1">
    <location>
        <begin position="15"/>
        <end position="103"/>
    </location>
</feature>
<protein>
    <submittedName>
        <fullName evidence="2">Nucleotidyltransferase domain-containing protein</fullName>
    </submittedName>
</protein>
<reference evidence="2 3" key="1">
    <citation type="submission" date="2019-08" db="EMBL/GenBank/DDBJ databases">
        <title>In-depth cultivation of the pig gut microbiome towards novel bacterial diversity and tailored functional studies.</title>
        <authorList>
            <person name="Wylensek D."/>
            <person name="Hitch T.C.A."/>
            <person name="Clavel T."/>
        </authorList>
    </citation>
    <scope>NUCLEOTIDE SEQUENCE [LARGE SCALE GENOMIC DNA]</scope>
    <source>
        <strain evidence="2 3">WCA-383-APC-5B</strain>
    </source>
</reference>
<dbReference type="InterPro" id="IPR043519">
    <property type="entry name" value="NT_sf"/>
</dbReference>
<name>A0A7X2MZV0_9CLOT</name>
<keyword evidence="3" id="KW-1185">Reference proteome</keyword>
<keyword evidence="2" id="KW-0808">Transferase</keyword>